<dbReference type="Proteomes" id="UP000288716">
    <property type="component" value="Unassembled WGS sequence"/>
</dbReference>
<dbReference type="InterPro" id="IPR001375">
    <property type="entry name" value="Peptidase_S9_cat"/>
</dbReference>
<accession>A0A443RTI1</accession>
<dbReference type="Pfam" id="PF02897">
    <property type="entry name" value="Peptidase_S9_N"/>
    <property type="match status" value="1"/>
</dbReference>
<reference evidence="10 11" key="1">
    <citation type="journal article" date="2018" name="Gigascience">
        <title>Genomes of trombidid mites reveal novel predicted allergens and laterally-transferred genes associated with secondary metabolism.</title>
        <authorList>
            <person name="Dong X."/>
            <person name="Chaisiri K."/>
            <person name="Xia D."/>
            <person name="Armstrong S.D."/>
            <person name="Fang Y."/>
            <person name="Donnelly M.J."/>
            <person name="Kadowaki T."/>
            <person name="McGarry J.W."/>
            <person name="Darby A.C."/>
            <person name="Makepeace B.L."/>
        </authorList>
    </citation>
    <scope>NUCLEOTIDE SEQUENCE [LARGE SCALE GENOMIC DNA]</scope>
    <source>
        <strain evidence="10">UoL-UT</strain>
    </source>
</reference>
<dbReference type="PRINTS" id="PR00862">
    <property type="entry name" value="PROLIGOPTASE"/>
</dbReference>
<dbReference type="GO" id="GO:0005829">
    <property type="term" value="C:cytosol"/>
    <property type="evidence" value="ECO:0007669"/>
    <property type="project" value="TreeGrafter"/>
</dbReference>
<evidence type="ECO:0000256" key="6">
    <source>
        <dbReference type="ARBA" id="ARBA00022825"/>
    </source>
</evidence>
<dbReference type="InterPro" id="IPR002470">
    <property type="entry name" value="Peptidase_S9A"/>
</dbReference>
<dbReference type="InterPro" id="IPR002471">
    <property type="entry name" value="Pept_S9_AS"/>
</dbReference>
<dbReference type="GO" id="GO:0006508">
    <property type="term" value="P:proteolysis"/>
    <property type="evidence" value="ECO:0007669"/>
    <property type="project" value="UniProtKB-KW"/>
</dbReference>
<dbReference type="OrthoDB" id="248387at2759"/>
<dbReference type="STRING" id="299467.A0A443RTI1"/>
<dbReference type="AlphaFoldDB" id="A0A443RTI1"/>
<feature type="domain" description="Peptidase S9A N-terminal" evidence="9">
    <location>
        <begin position="1"/>
        <end position="60"/>
    </location>
</feature>
<feature type="non-terminal residue" evidence="10">
    <location>
        <position position="1"/>
    </location>
</feature>
<comment type="similarity">
    <text evidence="2 7">Belongs to the peptidase S9A family.</text>
</comment>
<dbReference type="InterPro" id="IPR051167">
    <property type="entry name" value="Prolyl_oligopep/macrocyclase"/>
</dbReference>
<gene>
    <name evidence="10" type="ORF">B4U80_07210</name>
</gene>
<evidence type="ECO:0000256" key="2">
    <source>
        <dbReference type="ARBA" id="ARBA00005228"/>
    </source>
</evidence>
<dbReference type="EC" id="3.4.21.-" evidence="7"/>
<evidence type="ECO:0000313" key="10">
    <source>
        <dbReference type="EMBL" id="RWS18623.1"/>
    </source>
</evidence>
<dbReference type="FunFam" id="3.40.50.1820:FF:000005">
    <property type="entry name" value="Prolyl endopeptidase"/>
    <property type="match status" value="1"/>
</dbReference>
<evidence type="ECO:0000256" key="4">
    <source>
        <dbReference type="ARBA" id="ARBA00022670"/>
    </source>
</evidence>
<feature type="domain" description="Peptidase S9 prolyl oligopeptidase catalytic" evidence="8">
    <location>
        <begin position="132"/>
        <end position="264"/>
    </location>
</feature>
<comment type="catalytic activity">
    <reaction evidence="1">
        <text>Hydrolysis of Pro-|-Xaa &gt;&gt; Ala-|-Xaa in oligopeptides.</text>
        <dbReference type="EC" id="3.4.21.26"/>
    </reaction>
</comment>
<dbReference type="SUPFAM" id="SSF53474">
    <property type="entry name" value="alpha/beta-Hydrolases"/>
    <property type="match status" value="1"/>
</dbReference>
<sequence length="268" mass="30346">DVVNVLEIRKLKDGTLIQNVNIPIGTISSRHGERKYSELFFSMMSFLNPFVIYQIDLKNSFEPKVIQQGSLKNFDPSQFITEQVFFKSKDGTRIPMFITKRKNISLDGSNPCFLYGYGGFNISIRPHFALTKLMAIEKLNAVYAVVNMRGGGEYGDKWHDGGRLLNRQNSFDDFIGAAEYLISQKYTSSDKLIIEGGSQGGMMVAACTNQRPDLFGCTIAHVGVMDMLRFHKFTIGHAWMSDYGNPDEEIHFKNVYKFSPLHNVPKEA</sequence>
<evidence type="ECO:0000259" key="8">
    <source>
        <dbReference type="Pfam" id="PF00326"/>
    </source>
</evidence>
<dbReference type="InterPro" id="IPR029058">
    <property type="entry name" value="AB_hydrolase_fold"/>
</dbReference>
<dbReference type="GO" id="GO:0004252">
    <property type="term" value="F:serine-type endopeptidase activity"/>
    <property type="evidence" value="ECO:0007669"/>
    <property type="project" value="UniProtKB-UniRule"/>
</dbReference>
<evidence type="ECO:0000259" key="9">
    <source>
        <dbReference type="Pfam" id="PF02897"/>
    </source>
</evidence>
<keyword evidence="11" id="KW-1185">Reference proteome</keyword>
<evidence type="ECO:0000256" key="7">
    <source>
        <dbReference type="RuleBase" id="RU368024"/>
    </source>
</evidence>
<proteinExistence type="inferred from homology"/>
<keyword evidence="6 7" id="KW-0720">Serine protease</keyword>
<organism evidence="10 11">
    <name type="scientific">Leptotrombidium deliense</name>
    <dbReference type="NCBI Taxonomy" id="299467"/>
    <lineage>
        <taxon>Eukaryota</taxon>
        <taxon>Metazoa</taxon>
        <taxon>Ecdysozoa</taxon>
        <taxon>Arthropoda</taxon>
        <taxon>Chelicerata</taxon>
        <taxon>Arachnida</taxon>
        <taxon>Acari</taxon>
        <taxon>Acariformes</taxon>
        <taxon>Trombidiformes</taxon>
        <taxon>Prostigmata</taxon>
        <taxon>Anystina</taxon>
        <taxon>Parasitengona</taxon>
        <taxon>Trombiculoidea</taxon>
        <taxon>Trombiculidae</taxon>
        <taxon>Leptotrombidium</taxon>
    </lineage>
</organism>
<evidence type="ECO:0000256" key="3">
    <source>
        <dbReference type="ARBA" id="ARBA00016310"/>
    </source>
</evidence>
<dbReference type="Pfam" id="PF00326">
    <property type="entry name" value="Peptidase_S9"/>
    <property type="match status" value="1"/>
</dbReference>
<dbReference type="GO" id="GO:0070012">
    <property type="term" value="F:oligopeptidase activity"/>
    <property type="evidence" value="ECO:0007669"/>
    <property type="project" value="TreeGrafter"/>
</dbReference>
<dbReference type="VEuPathDB" id="VectorBase:LDEU013417"/>
<dbReference type="EMBL" id="NCKV01036948">
    <property type="protein sequence ID" value="RWS18623.1"/>
    <property type="molecule type" value="Genomic_DNA"/>
</dbReference>
<feature type="non-terminal residue" evidence="10">
    <location>
        <position position="268"/>
    </location>
</feature>
<evidence type="ECO:0000256" key="5">
    <source>
        <dbReference type="ARBA" id="ARBA00022801"/>
    </source>
</evidence>
<evidence type="ECO:0000256" key="1">
    <source>
        <dbReference type="ARBA" id="ARBA00001070"/>
    </source>
</evidence>
<dbReference type="PANTHER" id="PTHR42881:SF2">
    <property type="entry name" value="PROLYL ENDOPEPTIDASE"/>
    <property type="match status" value="1"/>
</dbReference>
<dbReference type="PANTHER" id="PTHR42881">
    <property type="entry name" value="PROLYL ENDOPEPTIDASE"/>
    <property type="match status" value="1"/>
</dbReference>
<name>A0A443RTI1_9ACAR</name>
<protein>
    <recommendedName>
        <fullName evidence="3 7">Prolyl endopeptidase</fullName>
        <ecNumber evidence="7">3.4.21.-</ecNumber>
    </recommendedName>
</protein>
<evidence type="ECO:0000313" key="11">
    <source>
        <dbReference type="Proteomes" id="UP000288716"/>
    </source>
</evidence>
<dbReference type="InterPro" id="IPR023302">
    <property type="entry name" value="Pept_S9A_N"/>
</dbReference>
<keyword evidence="5 7" id="KW-0378">Hydrolase</keyword>
<keyword evidence="4 7" id="KW-0645">Protease</keyword>
<comment type="caution">
    <text evidence="10">The sequence shown here is derived from an EMBL/GenBank/DDBJ whole genome shotgun (WGS) entry which is preliminary data.</text>
</comment>
<dbReference type="PROSITE" id="PS00708">
    <property type="entry name" value="PRO_ENDOPEP_SER"/>
    <property type="match status" value="1"/>
</dbReference>
<dbReference type="Gene3D" id="3.40.50.1820">
    <property type="entry name" value="alpha/beta hydrolase"/>
    <property type="match status" value="1"/>
</dbReference>